<keyword evidence="4" id="KW-0723">Serine/threonine-protein kinase</keyword>
<keyword evidence="4" id="KW-0808">Transferase</keyword>
<sequence length="339" mass="39534">MVRSYADTLERNDCVGTGSVSLVYNVSPTIVVKTVRGQRSTTEEHPFRREIKFYECLNKRQDRCPDIVECFLALPDHLFLSYCDLNNLPREELPNGWPGRLICVNSYEDHALIARWIQQVTSALEYIEKMGFSHNDVHPRNCLLDKNFNLKLSDFDWTTTIGQFLLSSYAPWARKIPAGQLKGSYDLCGARTEQFAVGTLLYYMVYGQEPYEDIDLKNQDPKELDRRFQAMEFPKLDRHEVFDDLISACWHNVYPTMALLAYDCKRKTKELALDAEYNSIDSAKERKNCKGLIQRGLLGHDLAVHFQPVWQRYFCAIVGKSMFVWQSFSNLLRRYWCRS</sequence>
<dbReference type="VEuPathDB" id="FungiDB:AJ78_06339"/>
<evidence type="ECO:0000313" key="5">
    <source>
        <dbReference type="Proteomes" id="UP000182235"/>
    </source>
</evidence>
<dbReference type="InterPro" id="IPR000719">
    <property type="entry name" value="Prot_kinase_dom"/>
</dbReference>
<dbReference type="AlphaFoldDB" id="A0A1J9P996"/>
<evidence type="ECO:0000313" key="4">
    <source>
        <dbReference type="EMBL" id="OJD13177.1"/>
    </source>
</evidence>
<dbReference type="SMART" id="SM00220">
    <property type="entry name" value="S_TKc"/>
    <property type="match status" value="1"/>
</dbReference>
<dbReference type="Pfam" id="PF00069">
    <property type="entry name" value="Pkinase"/>
    <property type="match status" value="1"/>
</dbReference>
<dbReference type="GO" id="GO:0010506">
    <property type="term" value="P:regulation of autophagy"/>
    <property type="evidence" value="ECO:0007669"/>
    <property type="project" value="InterPro"/>
</dbReference>
<comment type="subcellular location">
    <subcellularLocation>
        <location evidence="1">Preautophagosomal structure membrane</location>
        <topology evidence="1">Peripheral membrane protein</topology>
    </subcellularLocation>
</comment>
<dbReference type="GO" id="GO:0005524">
    <property type="term" value="F:ATP binding"/>
    <property type="evidence" value="ECO:0007669"/>
    <property type="project" value="InterPro"/>
</dbReference>
<keyword evidence="4" id="KW-0418">Kinase</keyword>
<organism evidence="4 5">
    <name type="scientific">Emergomyces pasteurianus Ep9510</name>
    <dbReference type="NCBI Taxonomy" id="1447872"/>
    <lineage>
        <taxon>Eukaryota</taxon>
        <taxon>Fungi</taxon>
        <taxon>Dikarya</taxon>
        <taxon>Ascomycota</taxon>
        <taxon>Pezizomycotina</taxon>
        <taxon>Eurotiomycetes</taxon>
        <taxon>Eurotiomycetidae</taxon>
        <taxon>Onygenales</taxon>
        <taxon>Ajellomycetaceae</taxon>
        <taxon>Emergomyces</taxon>
    </lineage>
</organism>
<dbReference type="PANTHER" id="PTHR24348">
    <property type="entry name" value="SERINE/THREONINE-PROTEIN KINASE UNC-51-RELATED"/>
    <property type="match status" value="1"/>
</dbReference>
<accession>A0A1J9P996</accession>
<evidence type="ECO:0000256" key="1">
    <source>
        <dbReference type="ARBA" id="ARBA00004623"/>
    </source>
</evidence>
<dbReference type="GO" id="GO:0034045">
    <property type="term" value="C:phagophore assembly site membrane"/>
    <property type="evidence" value="ECO:0007669"/>
    <property type="project" value="UniProtKB-SubCell"/>
</dbReference>
<keyword evidence="5" id="KW-1185">Reference proteome</keyword>
<dbReference type="Gene3D" id="1.10.510.10">
    <property type="entry name" value="Transferase(Phosphotransferase) domain 1"/>
    <property type="match status" value="1"/>
</dbReference>
<dbReference type="GO" id="GO:0004674">
    <property type="term" value="F:protein serine/threonine kinase activity"/>
    <property type="evidence" value="ECO:0007669"/>
    <property type="project" value="UniProtKB-KW"/>
</dbReference>
<evidence type="ECO:0000259" key="3">
    <source>
        <dbReference type="PROSITE" id="PS50011"/>
    </source>
</evidence>
<dbReference type="OrthoDB" id="1668230at2759"/>
<feature type="domain" description="Protein kinase" evidence="3">
    <location>
        <begin position="9"/>
        <end position="339"/>
    </location>
</feature>
<dbReference type="InterPro" id="IPR045269">
    <property type="entry name" value="Atg1-like"/>
</dbReference>
<dbReference type="EMBL" id="LGRN01000326">
    <property type="protein sequence ID" value="OJD13177.1"/>
    <property type="molecule type" value="Genomic_DNA"/>
</dbReference>
<dbReference type="PROSITE" id="PS50011">
    <property type="entry name" value="PROTEIN_KINASE_DOM"/>
    <property type="match status" value="1"/>
</dbReference>
<name>A0A1J9P996_9EURO</name>
<reference evidence="4 5" key="1">
    <citation type="submission" date="2015-07" db="EMBL/GenBank/DDBJ databases">
        <title>Emmonsia species relationships and genome sequence.</title>
        <authorList>
            <consortium name="The Broad Institute Genomics Platform"/>
            <person name="Cuomo C.A."/>
            <person name="Munoz J.F."/>
            <person name="Imamovic A."/>
            <person name="Priest M.E."/>
            <person name="Young S."/>
            <person name="Clay O.K."/>
            <person name="McEwen J.G."/>
        </authorList>
    </citation>
    <scope>NUCLEOTIDE SEQUENCE [LARGE SCALE GENOMIC DNA]</scope>
    <source>
        <strain evidence="4 5">UAMH 9510</strain>
    </source>
</reference>
<dbReference type="InterPro" id="IPR011009">
    <property type="entry name" value="Kinase-like_dom_sf"/>
</dbReference>
<proteinExistence type="predicted"/>
<dbReference type="STRING" id="1447872.A0A1J9P996"/>
<gene>
    <name evidence="4" type="ORF">AJ78_06339</name>
</gene>
<protein>
    <recommendedName>
        <fullName evidence="2">Autophagy-related protein 1</fullName>
    </recommendedName>
</protein>
<comment type="caution">
    <text evidence="4">The sequence shown here is derived from an EMBL/GenBank/DDBJ whole genome shotgun (WGS) entry which is preliminary data.</text>
</comment>
<dbReference type="Proteomes" id="UP000182235">
    <property type="component" value="Unassembled WGS sequence"/>
</dbReference>
<evidence type="ECO:0000256" key="2">
    <source>
        <dbReference type="ARBA" id="ARBA00030237"/>
    </source>
</evidence>
<dbReference type="SUPFAM" id="SSF56112">
    <property type="entry name" value="Protein kinase-like (PK-like)"/>
    <property type="match status" value="1"/>
</dbReference>